<keyword evidence="3" id="KW-0812">Transmembrane</keyword>
<keyword evidence="1" id="KW-0732">Signal</keyword>
<keyword evidence="6" id="KW-1185">Reference proteome</keyword>
<keyword evidence="3" id="KW-1133">Transmembrane helix</keyword>
<evidence type="ECO:0000313" key="5">
    <source>
        <dbReference type="EMBL" id="MBB6118283.1"/>
    </source>
</evidence>
<evidence type="ECO:0000256" key="2">
    <source>
        <dbReference type="SAM" id="MobiDB-lite"/>
    </source>
</evidence>
<feature type="region of interest" description="Disordered" evidence="2">
    <location>
        <begin position="51"/>
        <end position="104"/>
    </location>
</feature>
<dbReference type="InterPro" id="IPR029051">
    <property type="entry name" value="DUF4352"/>
</dbReference>
<organism evidence="5 6">
    <name type="scientific">Nocardiopsis algeriensis</name>
    <dbReference type="NCBI Taxonomy" id="1478215"/>
    <lineage>
        <taxon>Bacteria</taxon>
        <taxon>Bacillati</taxon>
        <taxon>Actinomycetota</taxon>
        <taxon>Actinomycetes</taxon>
        <taxon>Streptosporangiales</taxon>
        <taxon>Nocardiopsidaceae</taxon>
        <taxon>Nocardiopsis</taxon>
    </lineage>
</organism>
<dbReference type="EMBL" id="JACHJO010000001">
    <property type="protein sequence ID" value="MBB6118283.1"/>
    <property type="molecule type" value="Genomic_DNA"/>
</dbReference>
<name>A0A841II06_9ACTN</name>
<accession>A0A841II06</accession>
<dbReference type="Pfam" id="PF11611">
    <property type="entry name" value="DUF4352"/>
    <property type="match status" value="1"/>
</dbReference>
<gene>
    <name evidence="5" type="ORF">FHS13_000211</name>
</gene>
<evidence type="ECO:0000259" key="4">
    <source>
        <dbReference type="Pfam" id="PF11611"/>
    </source>
</evidence>
<sequence length="227" mass="23610">MSTGKSPHGPGRVLRAVAVPAAVLLAGAGCITTAIALNSVPMPTVQVVVGERTSEQAEDGAEEPEESGGPQETEEPSPPEAEPEPAPPPQAPEPTVSAPPESYNGSSTVFGDFLVTVETGYTDPTVTDGMGSYATAPAGMEYHVYRLNVTNQGAGPSIFDTYGTTGTAVDGRTFAHDPDAEYTVAWDYFWDEVNPGETVTTHILFLAPVGTEFSRIMVGGVSPLEPA</sequence>
<evidence type="ECO:0000256" key="1">
    <source>
        <dbReference type="ARBA" id="ARBA00022729"/>
    </source>
</evidence>
<comment type="caution">
    <text evidence="5">The sequence shown here is derived from an EMBL/GenBank/DDBJ whole genome shotgun (WGS) entry which is preliminary data.</text>
</comment>
<feature type="transmembrane region" description="Helical" evidence="3">
    <location>
        <begin position="12"/>
        <end position="37"/>
    </location>
</feature>
<feature type="domain" description="DUF4352" evidence="4">
    <location>
        <begin position="111"/>
        <end position="212"/>
    </location>
</feature>
<dbReference type="Proteomes" id="UP000536604">
    <property type="component" value="Unassembled WGS sequence"/>
</dbReference>
<dbReference type="InterPro" id="IPR029050">
    <property type="entry name" value="Immunoprotect_excell_Ig-like"/>
</dbReference>
<feature type="compositionally biased region" description="Acidic residues" evidence="2">
    <location>
        <begin position="56"/>
        <end position="83"/>
    </location>
</feature>
<proteinExistence type="predicted"/>
<protein>
    <recommendedName>
        <fullName evidence="4">DUF4352 domain-containing protein</fullName>
    </recommendedName>
</protein>
<reference evidence="5 6" key="1">
    <citation type="submission" date="2020-08" db="EMBL/GenBank/DDBJ databases">
        <title>Genomic Encyclopedia of Type Strains, Phase III (KMG-III): the genomes of soil and plant-associated and newly described type strains.</title>
        <authorList>
            <person name="Whitman W."/>
        </authorList>
    </citation>
    <scope>NUCLEOTIDE SEQUENCE [LARGE SCALE GENOMIC DNA]</scope>
    <source>
        <strain evidence="5 6">CECT 8712</strain>
    </source>
</reference>
<dbReference type="Gene3D" id="2.60.40.1240">
    <property type="match status" value="1"/>
</dbReference>
<evidence type="ECO:0000256" key="3">
    <source>
        <dbReference type="SAM" id="Phobius"/>
    </source>
</evidence>
<dbReference type="AlphaFoldDB" id="A0A841II06"/>
<keyword evidence="3" id="KW-0472">Membrane</keyword>
<dbReference type="RefSeq" id="WP_184285912.1">
    <property type="nucleotide sequence ID" value="NZ_JACHJO010000001.1"/>
</dbReference>
<evidence type="ECO:0000313" key="6">
    <source>
        <dbReference type="Proteomes" id="UP000536604"/>
    </source>
</evidence>
<dbReference type="PROSITE" id="PS51257">
    <property type="entry name" value="PROKAR_LIPOPROTEIN"/>
    <property type="match status" value="1"/>
</dbReference>